<proteinExistence type="predicted"/>
<comment type="caution">
    <text evidence="1">The sequence shown here is derived from an EMBL/GenBank/DDBJ whole genome shotgun (WGS) entry which is preliminary data.</text>
</comment>
<evidence type="ECO:0000313" key="1">
    <source>
        <dbReference type="EMBL" id="MBK9982194.1"/>
    </source>
</evidence>
<sequence>MIKQLHGSVPPNITTSCEFADDDLDELGQATAIDQCTPASQIKLHTKTIT</sequence>
<name>A0A9D7XMF4_9BACT</name>
<dbReference type="Proteomes" id="UP000808337">
    <property type="component" value="Unassembled WGS sequence"/>
</dbReference>
<accession>A0A9D7XMF4</accession>
<protein>
    <submittedName>
        <fullName evidence="1">Uncharacterized protein</fullName>
    </submittedName>
</protein>
<evidence type="ECO:0000313" key="2">
    <source>
        <dbReference type="Proteomes" id="UP000808337"/>
    </source>
</evidence>
<dbReference type="AlphaFoldDB" id="A0A9D7XMF4"/>
<dbReference type="EMBL" id="JADKGY010000004">
    <property type="protein sequence ID" value="MBK9982194.1"/>
    <property type="molecule type" value="Genomic_DNA"/>
</dbReference>
<dbReference type="PROSITE" id="PS51257">
    <property type="entry name" value="PROKAR_LIPOPROTEIN"/>
    <property type="match status" value="1"/>
</dbReference>
<reference evidence="1 2" key="1">
    <citation type="submission" date="2020-10" db="EMBL/GenBank/DDBJ databases">
        <title>Connecting structure to function with the recovery of over 1000 high-quality activated sludge metagenome-assembled genomes encoding full-length rRNA genes using long-read sequencing.</title>
        <authorList>
            <person name="Singleton C.M."/>
            <person name="Petriglieri F."/>
            <person name="Kristensen J.M."/>
            <person name="Kirkegaard R.H."/>
            <person name="Michaelsen T.Y."/>
            <person name="Andersen M.H."/>
            <person name="Karst S.M."/>
            <person name="Dueholm M.S."/>
            <person name="Nielsen P.H."/>
            <person name="Albertsen M."/>
        </authorList>
    </citation>
    <scope>NUCLEOTIDE SEQUENCE [LARGE SCALE GENOMIC DNA]</scope>
    <source>
        <strain evidence="1">Ribe_18-Q3-R11-54_MAXAC.273</strain>
    </source>
</reference>
<gene>
    <name evidence="1" type="ORF">IPP15_07170</name>
</gene>
<organism evidence="1 2">
    <name type="scientific">Candidatus Opimibacter skivensis</name>
    <dbReference type="NCBI Taxonomy" id="2982028"/>
    <lineage>
        <taxon>Bacteria</taxon>
        <taxon>Pseudomonadati</taxon>
        <taxon>Bacteroidota</taxon>
        <taxon>Saprospiria</taxon>
        <taxon>Saprospirales</taxon>
        <taxon>Saprospiraceae</taxon>
        <taxon>Candidatus Opimibacter</taxon>
    </lineage>
</organism>